<dbReference type="InterPro" id="IPR051412">
    <property type="entry name" value="Formin_Homology_Diaphanous_sf"/>
</dbReference>
<dbReference type="AlphaFoldDB" id="A0A0D3J7I9"/>
<dbReference type="Proteomes" id="UP000013827">
    <property type="component" value="Unassembled WGS sequence"/>
</dbReference>
<accession>A0A0D3J7I9</accession>
<evidence type="ECO:0000313" key="3">
    <source>
        <dbReference type="EnsemblProtists" id="EOD19474"/>
    </source>
</evidence>
<feature type="compositionally biased region" description="Basic and acidic residues" evidence="1">
    <location>
        <begin position="750"/>
        <end position="759"/>
    </location>
</feature>
<dbReference type="KEGG" id="ehx:EMIHUDRAFT_451116"/>
<dbReference type="HOGENOM" id="CLU_353924_0_0_1"/>
<name>A0A0D3J7I9_EMIH1</name>
<organism evidence="3 4">
    <name type="scientific">Emiliania huxleyi (strain CCMP1516)</name>
    <dbReference type="NCBI Taxonomy" id="280463"/>
    <lineage>
        <taxon>Eukaryota</taxon>
        <taxon>Haptista</taxon>
        <taxon>Haptophyta</taxon>
        <taxon>Prymnesiophyceae</taxon>
        <taxon>Isochrysidales</taxon>
        <taxon>Noelaerhabdaceae</taxon>
        <taxon>Emiliania</taxon>
    </lineage>
</organism>
<sequence length="794" mass="84523">MRTQSEDQSPPSDERPKCVYVLRAALLVLVIALAIFAAILYRDVMLPLMRNEARVELCSFRICGPSLAEAHIQMPLGANSSTEELRGDWAARGFEACARSVEALAVRSGSIAAEVDVLAYNPTSLSLLSTMARADIVLESEVGSFGSRANVSAAIAAGALMSCAVPRPFVLPPLSWRTVTLHCRIPTSSRVAAELSAFASTGTVRAGVVARGALLPAALPWLPALGVPPAEVEQRTVQRAGSPHQQGAFPPGLSEPCPAHCHSQPAGGVAGGGKALLCESSGCAACEECALVEEEAAAEEEESGGEECRCDRSHPQCGRDGWCYSWFNENPDSGCGSFSASCTDSCVGECLHASPAPAAPPTPPGLTLMGFGRRRRTEEEGEEGRRRSSRRRSLEAGEAGEAGRAAVWEKLEAQRRVARCSGVHEQERMANLTALHVGEPVVQQKEKVFFELLVRAANCAFSADEIAAATEELSDHVDAVAEHWGEGVQDVVDGISHIAATITHTPRPPPLPSLPPVPPPPPPPSPLPSPPPPPPPPPSPLPPPPQRPPASPRPREPTRQRADVFDDFFEGIFPHVGESDEAAGDSSRQQPQGLLTVATQDLLLSMLPTGCTAAGLMQTELALSLSLGLTNPTAFPVLLSPASSAAIREVTPAGALRLVGEARFVDESLSLPPHSYRRALVVVDFRYLVARLGIDHEIRHDDARFGATHTPQIIDALVRADLLIDLSLVVSVLGIELKVRLPQAGRVRIRDTRGESRPGDEDEEEDKPVARGGLARQANATAVYRFGGPRDRDR</sequence>
<evidence type="ECO:0000313" key="4">
    <source>
        <dbReference type="Proteomes" id="UP000013827"/>
    </source>
</evidence>
<feature type="region of interest" description="Disordered" evidence="1">
    <location>
        <begin position="357"/>
        <end position="399"/>
    </location>
</feature>
<dbReference type="PANTHER" id="PTHR45691:SF6">
    <property type="entry name" value="PROTEIN DIAPHANOUS"/>
    <property type="match status" value="1"/>
</dbReference>
<proteinExistence type="predicted"/>
<dbReference type="PANTHER" id="PTHR45691">
    <property type="entry name" value="PROTEIN DIAPHANOUS"/>
    <property type="match status" value="1"/>
</dbReference>
<feature type="region of interest" description="Disordered" evidence="1">
    <location>
        <begin position="750"/>
        <end position="794"/>
    </location>
</feature>
<evidence type="ECO:0000256" key="1">
    <source>
        <dbReference type="SAM" id="MobiDB-lite"/>
    </source>
</evidence>
<feature type="transmembrane region" description="Helical" evidence="2">
    <location>
        <begin position="20"/>
        <end position="41"/>
    </location>
</feature>
<dbReference type="GeneID" id="17264975"/>
<dbReference type="EnsemblProtists" id="EOD19474">
    <property type="protein sequence ID" value="EOD19474"/>
    <property type="gene ID" value="EMIHUDRAFT_451116"/>
</dbReference>
<protein>
    <recommendedName>
        <fullName evidence="5">ShKT domain-containing protein</fullName>
    </recommendedName>
</protein>
<evidence type="ECO:0008006" key="5">
    <source>
        <dbReference type="Google" id="ProtNLM"/>
    </source>
</evidence>
<keyword evidence="2" id="KW-0472">Membrane</keyword>
<keyword evidence="2" id="KW-1133">Transmembrane helix</keyword>
<feature type="compositionally biased region" description="Pro residues" evidence="1">
    <location>
        <begin position="506"/>
        <end position="552"/>
    </location>
</feature>
<dbReference type="GO" id="GO:0030041">
    <property type="term" value="P:actin filament polymerization"/>
    <property type="evidence" value="ECO:0007669"/>
    <property type="project" value="TreeGrafter"/>
</dbReference>
<reference evidence="3" key="2">
    <citation type="submission" date="2024-10" db="UniProtKB">
        <authorList>
            <consortium name="EnsemblProtists"/>
        </authorList>
    </citation>
    <scope>IDENTIFICATION</scope>
</reference>
<dbReference type="RefSeq" id="XP_005771903.1">
    <property type="nucleotide sequence ID" value="XM_005771846.1"/>
</dbReference>
<dbReference type="PaxDb" id="2903-EOD19474"/>
<keyword evidence="2" id="KW-0812">Transmembrane</keyword>
<feature type="region of interest" description="Disordered" evidence="1">
    <location>
        <begin position="502"/>
        <end position="558"/>
    </location>
</feature>
<evidence type="ECO:0000256" key="2">
    <source>
        <dbReference type="SAM" id="Phobius"/>
    </source>
</evidence>
<keyword evidence="4" id="KW-1185">Reference proteome</keyword>
<dbReference type="STRING" id="2903.R1EF44"/>
<reference evidence="4" key="1">
    <citation type="journal article" date="2013" name="Nature">
        <title>Pan genome of the phytoplankton Emiliania underpins its global distribution.</title>
        <authorList>
            <person name="Read B.A."/>
            <person name="Kegel J."/>
            <person name="Klute M.J."/>
            <person name="Kuo A."/>
            <person name="Lefebvre S.C."/>
            <person name="Maumus F."/>
            <person name="Mayer C."/>
            <person name="Miller J."/>
            <person name="Monier A."/>
            <person name="Salamov A."/>
            <person name="Young J."/>
            <person name="Aguilar M."/>
            <person name="Claverie J.M."/>
            <person name="Frickenhaus S."/>
            <person name="Gonzalez K."/>
            <person name="Herman E.K."/>
            <person name="Lin Y.C."/>
            <person name="Napier J."/>
            <person name="Ogata H."/>
            <person name="Sarno A.F."/>
            <person name="Shmutz J."/>
            <person name="Schroeder D."/>
            <person name="de Vargas C."/>
            <person name="Verret F."/>
            <person name="von Dassow P."/>
            <person name="Valentin K."/>
            <person name="Van de Peer Y."/>
            <person name="Wheeler G."/>
            <person name="Dacks J.B."/>
            <person name="Delwiche C.F."/>
            <person name="Dyhrman S.T."/>
            <person name="Glockner G."/>
            <person name="John U."/>
            <person name="Richards T."/>
            <person name="Worden A.Z."/>
            <person name="Zhang X."/>
            <person name="Grigoriev I.V."/>
            <person name="Allen A.E."/>
            <person name="Bidle K."/>
            <person name="Borodovsky M."/>
            <person name="Bowler C."/>
            <person name="Brownlee C."/>
            <person name="Cock J.M."/>
            <person name="Elias M."/>
            <person name="Gladyshev V.N."/>
            <person name="Groth M."/>
            <person name="Guda C."/>
            <person name="Hadaegh A."/>
            <person name="Iglesias-Rodriguez M.D."/>
            <person name="Jenkins J."/>
            <person name="Jones B.M."/>
            <person name="Lawson T."/>
            <person name="Leese F."/>
            <person name="Lindquist E."/>
            <person name="Lobanov A."/>
            <person name="Lomsadze A."/>
            <person name="Malik S.B."/>
            <person name="Marsh M.E."/>
            <person name="Mackinder L."/>
            <person name="Mock T."/>
            <person name="Mueller-Roeber B."/>
            <person name="Pagarete A."/>
            <person name="Parker M."/>
            <person name="Probert I."/>
            <person name="Quesneville H."/>
            <person name="Raines C."/>
            <person name="Rensing S.A."/>
            <person name="Riano-Pachon D.M."/>
            <person name="Richier S."/>
            <person name="Rokitta S."/>
            <person name="Shiraiwa Y."/>
            <person name="Soanes D.M."/>
            <person name="van der Giezen M."/>
            <person name="Wahlund T.M."/>
            <person name="Williams B."/>
            <person name="Wilson W."/>
            <person name="Wolfe G."/>
            <person name="Wurch L.L."/>
        </authorList>
    </citation>
    <scope>NUCLEOTIDE SEQUENCE</scope>
</reference>
<dbReference type="GO" id="GO:0005884">
    <property type="term" value="C:actin filament"/>
    <property type="evidence" value="ECO:0007669"/>
    <property type="project" value="TreeGrafter"/>
</dbReference>